<evidence type="ECO:0000313" key="1">
    <source>
        <dbReference type="EMBL" id="SKA01450.1"/>
    </source>
</evidence>
<dbReference type="AlphaFoldDB" id="A0A1T4QCC8"/>
<dbReference type="PROSITE" id="PS51257">
    <property type="entry name" value="PROKAR_LIPOPROTEIN"/>
    <property type="match status" value="1"/>
</dbReference>
<dbReference type="RefSeq" id="WP_143312871.1">
    <property type="nucleotide sequence ID" value="NZ_FUWZ01000002.1"/>
</dbReference>
<dbReference type="Gene3D" id="2.180.10.10">
    <property type="entry name" value="RHS repeat-associated core"/>
    <property type="match status" value="1"/>
</dbReference>
<name>A0A1T4QCC8_9BACT</name>
<dbReference type="Proteomes" id="UP000190367">
    <property type="component" value="Unassembled WGS sequence"/>
</dbReference>
<proteinExistence type="predicted"/>
<dbReference type="OrthoDB" id="659372at2"/>
<accession>A0A1T4QCC8</accession>
<sequence length="290" mass="33152">MTKYLYCLLIPILFTACSTHRAKKAPVRLTAITIHGDSIPQYTFQYDSTGHLLKLVKHYSRQDTNVTTFFYDSFHRLTGMESAMESHQQKTLVQTATVKAWDALGNITEVQYFAADSTPLRTARLAWKKGMPSALKYIDSSQAMSWNYTDGNPDWKSICTDTFTGQHQDTGFYVRSARYEWDDTINPLRPLANQLVLGPGIAPVLEPTPMPNLATFLLPVSTNNPTLIKMDEQQTAVYKSTSQQYYRNTTVQFFYAYRDGYPQRARVHLHCEGYTKLGSDTQVNLDYIYQ</sequence>
<reference evidence="2" key="1">
    <citation type="submission" date="2017-02" db="EMBL/GenBank/DDBJ databases">
        <authorList>
            <person name="Varghese N."/>
            <person name="Submissions S."/>
        </authorList>
    </citation>
    <scope>NUCLEOTIDE SEQUENCE [LARGE SCALE GENOMIC DNA]</scope>
    <source>
        <strain evidence="2">DSM 22224</strain>
    </source>
</reference>
<keyword evidence="2" id="KW-1185">Reference proteome</keyword>
<dbReference type="STRING" id="634771.SAMN04488128_102299"/>
<dbReference type="EMBL" id="FUWZ01000002">
    <property type="protein sequence ID" value="SKA01450.1"/>
    <property type="molecule type" value="Genomic_DNA"/>
</dbReference>
<organism evidence="1 2">
    <name type="scientific">Chitinophaga eiseniae</name>
    <dbReference type="NCBI Taxonomy" id="634771"/>
    <lineage>
        <taxon>Bacteria</taxon>
        <taxon>Pseudomonadati</taxon>
        <taxon>Bacteroidota</taxon>
        <taxon>Chitinophagia</taxon>
        <taxon>Chitinophagales</taxon>
        <taxon>Chitinophagaceae</taxon>
        <taxon>Chitinophaga</taxon>
    </lineage>
</organism>
<protein>
    <submittedName>
        <fullName evidence="1">YD repeat-containing protein</fullName>
    </submittedName>
</protein>
<evidence type="ECO:0000313" key="2">
    <source>
        <dbReference type="Proteomes" id="UP000190367"/>
    </source>
</evidence>
<gene>
    <name evidence="1" type="ORF">SAMN04488128_102299</name>
</gene>